<reference evidence="1 2" key="1">
    <citation type="journal article" date="2014" name="Am. J. Bot.">
        <title>Genome assembly and annotation for red clover (Trifolium pratense; Fabaceae).</title>
        <authorList>
            <person name="Istvanek J."/>
            <person name="Jaros M."/>
            <person name="Krenek A."/>
            <person name="Repkova J."/>
        </authorList>
    </citation>
    <scope>NUCLEOTIDE SEQUENCE [LARGE SCALE GENOMIC DNA]</scope>
    <source>
        <strain evidence="2">cv. Tatra</strain>
        <tissue evidence="1">Young leaves</tissue>
    </source>
</reference>
<evidence type="ECO:0000313" key="2">
    <source>
        <dbReference type="Proteomes" id="UP000236291"/>
    </source>
</evidence>
<protein>
    <submittedName>
        <fullName evidence="1">Uncharacterized protein</fullName>
    </submittedName>
</protein>
<gene>
    <name evidence="1" type="ORF">L195_g056685</name>
</gene>
<comment type="caution">
    <text evidence="1">The sequence shown here is derived from an EMBL/GenBank/DDBJ whole genome shotgun (WGS) entry which is preliminary data.</text>
</comment>
<reference evidence="1 2" key="2">
    <citation type="journal article" date="2017" name="Front. Plant Sci.">
        <title>Gene Classification and Mining of Molecular Markers Useful in Red Clover (Trifolium pratense) Breeding.</title>
        <authorList>
            <person name="Istvanek J."/>
            <person name="Dluhosova J."/>
            <person name="Dluhos P."/>
            <person name="Patkova L."/>
            <person name="Nedelnik J."/>
            <person name="Repkova J."/>
        </authorList>
    </citation>
    <scope>NUCLEOTIDE SEQUENCE [LARGE SCALE GENOMIC DNA]</scope>
    <source>
        <strain evidence="2">cv. Tatra</strain>
        <tissue evidence="1">Young leaves</tissue>
    </source>
</reference>
<name>A0A2K3KSX8_TRIPR</name>
<dbReference type="EMBL" id="ASHM01108568">
    <property type="protein sequence ID" value="PNX69375.1"/>
    <property type="molecule type" value="Genomic_DNA"/>
</dbReference>
<dbReference type="AlphaFoldDB" id="A0A2K3KSX8"/>
<proteinExistence type="predicted"/>
<evidence type="ECO:0000313" key="1">
    <source>
        <dbReference type="EMBL" id="PNX69375.1"/>
    </source>
</evidence>
<accession>A0A2K3KSX8</accession>
<sequence length="80" mass="9164">MLKDRLLFDWEDEKLKELLELVQNVTLVPGQDDKWSFTIDKAAGFSRALLDRIATKDSLIAREELFPQCLDVNLSLDGVL</sequence>
<organism evidence="1 2">
    <name type="scientific">Trifolium pratense</name>
    <name type="common">Red clover</name>
    <dbReference type="NCBI Taxonomy" id="57577"/>
    <lineage>
        <taxon>Eukaryota</taxon>
        <taxon>Viridiplantae</taxon>
        <taxon>Streptophyta</taxon>
        <taxon>Embryophyta</taxon>
        <taxon>Tracheophyta</taxon>
        <taxon>Spermatophyta</taxon>
        <taxon>Magnoliopsida</taxon>
        <taxon>eudicotyledons</taxon>
        <taxon>Gunneridae</taxon>
        <taxon>Pentapetalae</taxon>
        <taxon>rosids</taxon>
        <taxon>fabids</taxon>
        <taxon>Fabales</taxon>
        <taxon>Fabaceae</taxon>
        <taxon>Papilionoideae</taxon>
        <taxon>50 kb inversion clade</taxon>
        <taxon>NPAAA clade</taxon>
        <taxon>Hologalegina</taxon>
        <taxon>IRL clade</taxon>
        <taxon>Trifolieae</taxon>
        <taxon>Trifolium</taxon>
    </lineage>
</organism>
<dbReference type="Proteomes" id="UP000236291">
    <property type="component" value="Unassembled WGS sequence"/>
</dbReference>